<evidence type="ECO:0000313" key="1">
    <source>
        <dbReference type="EMBL" id="KAJ7541036.1"/>
    </source>
</evidence>
<evidence type="ECO:0000313" key="2">
    <source>
        <dbReference type="Proteomes" id="UP001162992"/>
    </source>
</evidence>
<gene>
    <name evidence="1" type="ORF">O6H91_10G042400</name>
</gene>
<dbReference type="EMBL" id="CM055101">
    <property type="protein sequence ID" value="KAJ7541036.1"/>
    <property type="molecule type" value="Genomic_DNA"/>
</dbReference>
<accession>A0ACC2CGB9</accession>
<protein>
    <submittedName>
        <fullName evidence="1">Uncharacterized protein</fullName>
    </submittedName>
</protein>
<organism evidence="1 2">
    <name type="scientific">Diphasiastrum complanatum</name>
    <name type="common">Issler's clubmoss</name>
    <name type="synonym">Lycopodium complanatum</name>
    <dbReference type="NCBI Taxonomy" id="34168"/>
    <lineage>
        <taxon>Eukaryota</taxon>
        <taxon>Viridiplantae</taxon>
        <taxon>Streptophyta</taxon>
        <taxon>Embryophyta</taxon>
        <taxon>Tracheophyta</taxon>
        <taxon>Lycopodiopsida</taxon>
        <taxon>Lycopodiales</taxon>
        <taxon>Lycopodiaceae</taxon>
        <taxon>Lycopodioideae</taxon>
        <taxon>Diphasiastrum</taxon>
    </lineage>
</organism>
<comment type="caution">
    <text evidence="1">The sequence shown here is derived from an EMBL/GenBank/DDBJ whole genome shotgun (WGS) entry which is preliminary data.</text>
</comment>
<name>A0ACC2CGB9_DIPCM</name>
<keyword evidence="2" id="KW-1185">Reference proteome</keyword>
<proteinExistence type="predicted"/>
<dbReference type="Proteomes" id="UP001162992">
    <property type="component" value="Chromosome 10"/>
</dbReference>
<sequence length="101" mass="11742">MIHHHSIIYVTKLRKISTLSCEDSERTQRSSTSWEVSPSVGYILSFIIIKLKGPVRASRGLTYQRVRKVIFKNRVLLCISNMECCIKTNRSRLKSRNVDMK</sequence>
<reference evidence="2" key="1">
    <citation type="journal article" date="2024" name="Proc. Natl. Acad. Sci. U.S.A.">
        <title>Extraordinary preservation of gene collinearity over three hundred million years revealed in homosporous lycophytes.</title>
        <authorList>
            <person name="Li C."/>
            <person name="Wickell D."/>
            <person name="Kuo L.Y."/>
            <person name="Chen X."/>
            <person name="Nie B."/>
            <person name="Liao X."/>
            <person name="Peng D."/>
            <person name="Ji J."/>
            <person name="Jenkins J."/>
            <person name="Williams M."/>
            <person name="Shu S."/>
            <person name="Plott C."/>
            <person name="Barry K."/>
            <person name="Rajasekar S."/>
            <person name="Grimwood J."/>
            <person name="Han X."/>
            <person name="Sun S."/>
            <person name="Hou Z."/>
            <person name="He W."/>
            <person name="Dai G."/>
            <person name="Sun C."/>
            <person name="Schmutz J."/>
            <person name="Leebens-Mack J.H."/>
            <person name="Li F.W."/>
            <person name="Wang L."/>
        </authorList>
    </citation>
    <scope>NUCLEOTIDE SEQUENCE [LARGE SCALE GENOMIC DNA]</scope>
    <source>
        <strain evidence="2">cv. PW_Plant_1</strain>
    </source>
</reference>